<dbReference type="Gene3D" id="2.60.40.1970">
    <property type="entry name" value="YEATS domain"/>
    <property type="match status" value="1"/>
</dbReference>
<dbReference type="InterPro" id="IPR005033">
    <property type="entry name" value="YEATS"/>
</dbReference>
<dbReference type="AlphaFoldDB" id="A0AAU9NHB1"/>
<comment type="caution">
    <text evidence="6">The sequence shown here is derived from an EMBL/GenBank/DDBJ whole genome shotgun (WGS) entry which is preliminary data.</text>
</comment>
<comment type="subcellular location">
    <subcellularLocation>
        <location evidence="4">Nucleus</location>
    </subcellularLocation>
</comment>
<keyword evidence="2" id="KW-0804">Transcription</keyword>
<evidence type="ECO:0000313" key="6">
    <source>
        <dbReference type="EMBL" id="CAH1437193.1"/>
    </source>
</evidence>
<keyword evidence="7" id="KW-1185">Reference proteome</keyword>
<proteinExistence type="predicted"/>
<evidence type="ECO:0000256" key="4">
    <source>
        <dbReference type="PROSITE-ProRule" id="PRU00376"/>
    </source>
</evidence>
<evidence type="ECO:0000313" key="7">
    <source>
        <dbReference type="Proteomes" id="UP001157418"/>
    </source>
</evidence>
<protein>
    <recommendedName>
        <fullName evidence="5">YEATS domain-containing protein</fullName>
    </recommendedName>
</protein>
<feature type="domain" description="YEATS" evidence="5">
    <location>
        <begin position="1"/>
        <end position="159"/>
    </location>
</feature>
<organism evidence="6 7">
    <name type="scientific">Lactuca virosa</name>
    <dbReference type="NCBI Taxonomy" id="75947"/>
    <lineage>
        <taxon>Eukaryota</taxon>
        <taxon>Viridiplantae</taxon>
        <taxon>Streptophyta</taxon>
        <taxon>Embryophyta</taxon>
        <taxon>Tracheophyta</taxon>
        <taxon>Spermatophyta</taxon>
        <taxon>Magnoliopsida</taxon>
        <taxon>eudicotyledons</taxon>
        <taxon>Gunneridae</taxon>
        <taxon>Pentapetalae</taxon>
        <taxon>asterids</taxon>
        <taxon>campanulids</taxon>
        <taxon>Asterales</taxon>
        <taxon>Asteraceae</taxon>
        <taxon>Cichorioideae</taxon>
        <taxon>Cichorieae</taxon>
        <taxon>Lactucinae</taxon>
        <taxon>Lactuca</taxon>
    </lineage>
</organism>
<dbReference type="InterPro" id="IPR055129">
    <property type="entry name" value="YEATS_dom"/>
</dbReference>
<dbReference type="Proteomes" id="UP001157418">
    <property type="component" value="Unassembled WGS sequence"/>
</dbReference>
<reference evidence="6 7" key="1">
    <citation type="submission" date="2022-01" db="EMBL/GenBank/DDBJ databases">
        <authorList>
            <person name="Xiong W."/>
            <person name="Schranz E."/>
        </authorList>
    </citation>
    <scope>NUCLEOTIDE SEQUENCE [LARGE SCALE GENOMIC DNA]</scope>
</reference>
<dbReference type="PANTHER" id="PTHR47573:SF1">
    <property type="entry name" value="PROTEIN AF-9 HOMOLOG"/>
    <property type="match status" value="1"/>
</dbReference>
<sequence length="159" mass="18371">MTGVSLVSDQNDIRSHAGEGSYSTHHQMLEIEDEDSKILVNLQYYGDNSYMWLLSCLHLHTLSLTQPRRLKILKSVSPLPMEPCHSGFEEKPQKCGWGEFEIEISIFFHDDVSDKQLDLFHHLKLYSKVEHGPLSTKKPVIVESYDEIVFPNPREKFLV</sequence>
<gene>
    <name evidence="6" type="ORF">LVIROSA_LOCUS23532</name>
</gene>
<evidence type="ECO:0000256" key="1">
    <source>
        <dbReference type="ARBA" id="ARBA00023015"/>
    </source>
</evidence>
<dbReference type="PROSITE" id="PS51037">
    <property type="entry name" value="YEATS"/>
    <property type="match status" value="1"/>
</dbReference>
<dbReference type="InterPro" id="IPR038704">
    <property type="entry name" value="YEAST_sf"/>
</dbReference>
<keyword evidence="3 4" id="KW-0539">Nucleus</keyword>
<evidence type="ECO:0000256" key="3">
    <source>
        <dbReference type="ARBA" id="ARBA00023242"/>
    </source>
</evidence>
<dbReference type="PANTHER" id="PTHR47573">
    <property type="entry name" value="PROTEIN AF-9 HOMOLOG"/>
    <property type="match status" value="1"/>
</dbReference>
<dbReference type="GO" id="GO:0005634">
    <property type="term" value="C:nucleus"/>
    <property type="evidence" value="ECO:0007669"/>
    <property type="project" value="UniProtKB-SubCell"/>
</dbReference>
<dbReference type="GO" id="GO:0006355">
    <property type="term" value="P:regulation of DNA-templated transcription"/>
    <property type="evidence" value="ECO:0007669"/>
    <property type="project" value="InterPro"/>
</dbReference>
<dbReference type="EMBL" id="CAKMRJ010004445">
    <property type="protein sequence ID" value="CAH1437193.1"/>
    <property type="molecule type" value="Genomic_DNA"/>
</dbReference>
<evidence type="ECO:0000256" key="2">
    <source>
        <dbReference type="ARBA" id="ARBA00023163"/>
    </source>
</evidence>
<keyword evidence="1" id="KW-0805">Transcription regulation</keyword>
<evidence type="ECO:0000259" key="5">
    <source>
        <dbReference type="PROSITE" id="PS51037"/>
    </source>
</evidence>
<name>A0AAU9NHB1_9ASTR</name>
<accession>A0AAU9NHB1</accession>
<dbReference type="Pfam" id="PF03366">
    <property type="entry name" value="YEATS"/>
    <property type="match status" value="1"/>
</dbReference>